<dbReference type="EMBL" id="FMAR01000001">
    <property type="protein sequence ID" value="SCB73195.1"/>
    <property type="molecule type" value="Genomic_DNA"/>
</dbReference>
<feature type="domain" description="Outer membrane protein beta-barrel" evidence="7">
    <location>
        <begin position="382"/>
        <end position="789"/>
    </location>
</feature>
<evidence type="ECO:0000256" key="1">
    <source>
        <dbReference type="ARBA" id="ARBA00004442"/>
    </source>
</evidence>
<keyword evidence="3" id="KW-0998">Cell outer membrane</keyword>
<dbReference type="Pfam" id="PF14905">
    <property type="entry name" value="OMP_b-brl_3"/>
    <property type="match status" value="1"/>
</dbReference>
<evidence type="ECO:0000259" key="7">
    <source>
        <dbReference type="Pfam" id="PF14905"/>
    </source>
</evidence>
<keyword evidence="8" id="KW-0675">Receptor</keyword>
<proteinExistence type="predicted"/>
<dbReference type="GO" id="GO:0030246">
    <property type="term" value="F:carbohydrate binding"/>
    <property type="evidence" value="ECO:0007669"/>
    <property type="project" value="InterPro"/>
</dbReference>
<dbReference type="Gene3D" id="2.40.170.20">
    <property type="entry name" value="TonB-dependent receptor, beta-barrel domain"/>
    <property type="match status" value="1"/>
</dbReference>
<dbReference type="InterPro" id="IPR037066">
    <property type="entry name" value="Plug_dom_sf"/>
</dbReference>
<evidence type="ECO:0000313" key="9">
    <source>
        <dbReference type="Proteomes" id="UP000242818"/>
    </source>
</evidence>
<dbReference type="RefSeq" id="WP_165798305.1">
    <property type="nucleotide sequence ID" value="NZ_FMAR01000001.1"/>
</dbReference>
<dbReference type="Pfam" id="PF07715">
    <property type="entry name" value="Plug"/>
    <property type="match status" value="1"/>
</dbReference>
<dbReference type="PANTHER" id="PTHR40980:SF4">
    <property type="entry name" value="TONB-DEPENDENT RECEPTOR-LIKE BETA-BARREL DOMAIN-CONTAINING PROTEIN"/>
    <property type="match status" value="1"/>
</dbReference>
<name>A0A1C3YSV6_9BACT</name>
<accession>A0A1C3YSV6</accession>
<dbReference type="Pfam" id="PF13620">
    <property type="entry name" value="CarboxypepD_reg"/>
    <property type="match status" value="1"/>
</dbReference>
<keyword evidence="2" id="KW-0472">Membrane</keyword>
<dbReference type="Gene3D" id="2.170.130.10">
    <property type="entry name" value="TonB-dependent receptor, plug domain"/>
    <property type="match status" value="1"/>
</dbReference>
<sequence length="815" mass="90374">MNCKRIICLLHCCFLLSIPAIAQQVGTVSGTVLAADHSPVIGARVELFKQDSVVGVIAAGEDGGFSFTKLSFGAYKLRVGAMGMAGYQSETLLVSADYPEVKVPAIVLKNDAKELKAVNITGKKDYVENKIDRTIVNVNSLASNTGANALEVLQKSPGVSVDGNDNILFKGKGGVLVLIDDKPTYLSATDLAAYLRSLPASALERIELMDNPPAQYDAAGAAGVINIRTKKTRNAGLNGNAAVSIGQSFYPQANESVNLNYRVNKINLFTSLSYGYNQAYRKLELTRDYFDKQGVPLSYINQTLYFRPKNNNGNVKAGLDYYLSPQSTLGVVYTGTYSSSKDHSPVYSNLFNGARELDSVIVADNVNNRKFSNNGFNLNYSHRFDSTGKQLNVDLDYVRYSADADQSFNNDFYSADKTYNRSEKTIANLPAAINIYTVKADYTHPFRNNAKLDAGIKSSYVSTDNAANYFNIVNNTPVVNYDITNRFLYKENINAGYLNFNKSFRRIELQLGLRAENANIEGNQQGNKERPDSTFNIHYTSLFPSAYVSYKLDTVGKNTLILSYGRRIGRPYYQDLNPFVLLSDKYTYSSGNPFLRPQFVNNFKLAFNHGSTYSFAVIYTHLKDYQSEVVQQNGNIFINSRDNIGTVDYLGFATSLSLKPANWWSVYIYADVFNNSFKGMLYTEKLDISAVAASVDFSNQFVLGKGWSADFGGYYSTKRTNSQFTVDPLVQLNAGVQKKIWKDKGVLKLSARDLFHLYENNGAIGHMPNARGTFHNIYNSEVVTLGLSYNFGKSSDGGSKRKSGSSEAEQERIRN</sequence>
<evidence type="ECO:0000259" key="6">
    <source>
        <dbReference type="Pfam" id="PF07715"/>
    </source>
</evidence>
<feature type="region of interest" description="Disordered" evidence="4">
    <location>
        <begin position="794"/>
        <end position="815"/>
    </location>
</feature>
<dbReference type="InterPro" id="IPR012910">
    <property type="entry name" value="Plug_dom"/>
</dbReference>
<dbReference type="Gene3D" id="2.60.40.1120">
    <property type="entry name" value="Carboxypeptidase-like, regulatory domain"/>
    <property type="match status" value="1"/>
</dbReference>
<evidence type="ECO:0000256" key="3">
    <source>
        <dbReference type="ARBA" id="ARBA00023237"/>
    </source>
</evidence>
<feature type="domain" description="TonB-dependent receptor plug" evidence="6">
    <location>
        <begin position="133"/>
        <end position="224"/>
    </location>
</feature>
<dbReference type="InterPro" id="IPR041700">
    <property type="entry name" value="OMP_b-brl_3"/>
</dbReference>
<dbReference type="InterPro" id="IPR036942">
    <property type="entry name" value="Beta-barrel_TonB_sf"/>
</dbReference>
<dbReference type="AlphaFoldDB" id="A0A1C3YSV6"/>
<evidence type="ECO:0000256" key="5">
    <source>
        <dbReference type="SAM" id="SignalP"/>
    </source>
</evidence>
<dbReference type="GO" id="GO:0009279">
    <property type="term" value="C:cell outer membrane"/>
    <property type="evidence" value="ECO:0007669"/>
    <property type="project" value="UniProtKB-SubCell"/>
</dbReference>
<dbReference type="SUPFAM" id="SSF56935">
    <property type="entry name" value="Porins"/>
    <property type="match status" value="1"/>
</dbReference>
<keyword evidence="5" id="KW-0732">Signal</keyword>
<protein>
    <submittedName>
        <fullName evidence="8">Outer membrane receptor proteins, mostly Fe transport</fullName>
    </submittedName>
</protein>
<keyword evidence="9" id="KW-1185">Reference proteome</keyword>
<dbReference type="SUPFAM" id="SSF49452">
    <property type="entry name" value="Starch-binding domain-like"/>
    <property type="match status" value="1"/>
</dbReference>
<evidence type="ECO:0000256" key="4">
    <source>
        <dbReference type="SAM" id="MobiDB-lite"/>
    </source>
</evidence>
<dbReference type="Proteomes" id="UP000242818">
    <property type="component" value="Unassembled WGS sequence"/>
</dbReference>
<dbReference type="PANTHER" id="PTHR40980">
    <property type="entry name" value="PLUG DOMAIN-CONTAINING PROTEIN"/>
    <property type="match status" value="1"/>
</dbReference>
<dbReference type="InterPro" id="IPR013784">
    <property type="entry name" value="Carb-bd-like_fold"/>
</dbReference>
<feature type="signal peptide" evidence="5">
    <location>
        <begin position="1"/>
        <end position="22"/>
    </location>
</feature>
<dbReference type="STRING" id="1335309.GA0116948_10192"/>
<gene>
    <name evidence="8" type="ORF">GA0116948_10192</name>
</gene>
<comment type="subcellular location">
    <subcellularLocation>
        <location evidence="1">Cell outer membrane</location>
    </subcellularLocation>
</comment>
<organism evidence="8 9">
    <name type="scientific">Chitinophaga costaii</name>
    <dbReference type="NCBI Taxonomy" id="1335309"/>
    <lineage>
        <taxon>Bacteria</taxon>
        <taxon>Pseudomonadati</taxon>
        <taxon>Bacteroidota</taxon>
        <taxon>Chitinophagia</taxon>
        <taxon>Chitinophagales</taxon>
        <taxon>Chitinophagaceae</taxon>
        <taxon>Chitinophaga</taxon>
    </lineage>
</organism>
<evidence type="ECO:0000256" key="2">
    <source>
        <dbReference type="ARBA" id="ARBA00023136"/>
    </source>
</evidence>
<evidence type="ECO:0000313" key="8">
    <source>
        <dbReference type="EMBL" id="SCB73195.1"/>
    </source>
</evidence>
<feature type="chain" id="PRO_5008687708" evidence="5">
    <location>
        <begin position="23"/>
        <end position="815"/>
    </location>
</feature>
<reference evidence="8 9" key="1">
    <citation type="submission" date="2016-08" db="EMBL/GenBank/DDBJ databases">
        <authorList>
            <person name="Seilhamer J.J."/>
        </authorList>
    </citation>
    <scope>NUCLEOTIDE SEQUENCE [LARGE SCALE GENOMIC DNA]</scope>
    <source>
        <strain evidence="8 9">A37T2</strain>
    </source>
</reference>